<keyword evidence="2" id="KW-1185">Reference proteome</keyword>
<reference evidence="1 2" key="1">
    <citation type="submission" date="2017-01" db="EMBL/GenBank/DDBJ databases">
        <title>The complete genome sequence of a sulfur-oxidizing marine bacterium Thioclava sp. 25B10_4T.</title>
        <authorList>
            <person name="Liu Y."/>
            <person name="Lai Q."/>
            <person name="Shao Z."/>
        </authorList>
    </citation>
    <scope>NUCLEOTIDE SEQUENCE [LARGE SCALE GENOMIC DNA]</scope>
    <source>
        <strain evidence="1 2">25B10_4</strain>
    </source>
</reference>
<proteinExistence type="predicted"/>
<dbReference type="EMBL" id="CP019437">
    <property type="protein sequence ID" value="AQS46519.1"/>
    <property type="molecule type" value="Genomic_DNA"/>
</dbReference>
<organism evidence="1 2">
    <name type="scientific">Thioclava nitratireducens</name>
    <dbReference type="NCBI Taxonomy" id="1915078"/>
    <lineage>
        <taxon>Bacteria</taxon>
        <taxon>Pseudomonadati</taxon>
        <taxon>Pseudomonadota</taxon>
        <taxon>Alphaproteobacteria</taxon>
        <taxon>Rhodobacterales</taxon>
        <taxon>Paracoccaceae</taxon>
        <taxon>Thioclava</taxon>
    </lineage>
</organism>
<evidence type="ECO:0000313" key="1">
    <source>
        <dbReference type="EMBL" id="AQS46519.1"/>
    </source>
</evidence>
<dbReference type="RefSeq" id="WP_075775315.1">
    <property type="nucleotide sequence ID" value="NZ_CP019437.1"/>
</dbReference>
<accession>A0ABN4X826</accession>
<dbReference type="Proteomes" id="UP000185622">
    <property type="component" value="Chromosome"/>
</dbReference>
<evidence type="ECO:0000313" key="2">
    <source>
        <dbReference type="Proteomes" id="UP000185622"/>
    </source>
</evidence>
<name>A0ABN4X826_9RHOB</name>
<gene>
    <name evidence="1" type="ORF">BMG03_00930</name>
</gene>
<protein>
    <submittedName>
        <fullName evidence="1">Uncharacterized protein</fullName>
    </submittedName>
</protein>
<sequence>MTISIPMPTELMTAAERAGWRMACEAMRLNGARIERSGNQIGSNDETTVRKGDLLTHCGKMVQVVADLTEIQLEHRRVGPPVSVAAPPSDTVL</sequence>